<evidence type="ECO:0000313" key="2">
    <source>
        <dbReference type="Proteomes" id="UP000257045"/>
    </source>
</evidence>
<reference evidence="1 2" key="1">
    <citation type="submission" date="2018-04" db="EMBL/GenBank/DDBJ databases">
        <title>Novel Campyloabacter and Helicobacter Species and Strains.</title>
        <authorList>
            <person name="Mannion A.J."/>
            <person name="Shen Z."/>
            <person name="Fox J.G."/>
        </authorList>
    </citation>
    <scope>NUCLEOTIDE SEQUENCE [LARGE SCALE GENOMIC DNA]</scope>
    <source>
        <strain evidence="1 2">MIT 04-9366</strain>
    </source>
</reference>
<keyword evidence="2" id="KW-1185">Reference proteome</keyword>
<dbReference type="AlphaFoldDB" id="A0A3D8J112"/>
<proteinExistence type="predicted"/>
<dbReference type="Pfam" id="PF07661">
    <property type="entry name" value="MORN_2"/>
    <property type="match status" value="4"/>
</dbReference>
<sequence length="208" mass="23566">MEMKKIALGVLLGLELILAEGLSECKGAKDYDRGCVKISQTPYGGKIFTPYKNGKINGLQKIYDSEGRLEQTTPYKNGKINGVLKGYADNKVRSTTPYKNGKINGVEKVFYKNGVLKRETPYKNGKINGFERGYYENGKPESIVFYTNGRKDRGGKWYDEKGKILAEFIFKNNLATIGRCYQKKMMSKKQLKKLNNSFYTSTILSICK</sequence>
<evidence type="ECO:0008006" key="3">
    <source>
        <dbReference type="Google" id="ProtNLM"/>
    </source>
</evidence>
<dbReference type="SUPFAM" id="SSF82185">
    <property type="entry name" value="Histone H3 K4-specific methyltransferase SET7/9 N-terminal domain"/>
    <property type="match status" value="1"/>
</dbReference>
<accession>A0A3D8J112</accession>
<name>A0A3D8J112_9HELI</name>
<gene>
    <name evidence="1" type="ORF">CQA58_03725</name>
</gene>
<dbReference type="Gene3D" id="3.90.930.1">
    <property type="match status" value="1"/>
</dbReference>
<dbReference type="OrthoDB" id="5325647at2"/>
<organism evidence="1 2">
    <name type="scientific">Helicobacter brantae</name>
    <dbReference type="NCBI Taxonomy" id="375927"/>
    <lineage>
        <taxon>Bacteria</taxon>
        <taxon>Pseudomonadati</taxon>
        <taxon>Campylobacterota</taxon>
        <taxon>Epsilonproteobacteria</taxon>
        <taxon>Campylobacterales</taxon>
        <taxon>Helicobacteraceae</taxon>
        <taxon>Helicobacter</taxon>
    </lineage>
</organism>
<comment type="caution">
    <text evidence="1">The sequence shown here is derived from an EMBL/GenBank/DDBJ whole genome shotgun (WGS) entry which is preliminary data.</text>
</comment>
<evidence type="ECO:0000313" key="1">
    <source>
        <dbReference type="EMBL" id="RDU70896.1"/>
    </source>
</evidence>
<dbReference type="Proteomes" id="UP000257045">
    <property type="component" value="Unassembled WGS sequence"/>
</dbReference>
<dbReference type="EMBL" id="NXLV01000005">
    <property type="protein sequence ID" value="RDU70896.1"/>
    <property type="molecule type" value="Genomic_DNA"/>
</dbReference>
<protein>
    <recommendedName>
        <fullName evidence="3">Toxin-antitoxin system YwqK family antitoxin</fullName>
    </recommendedName>
</protein>
<dbReference type="InterPro" id="IPR011652">
    <property type="entry name" value="MORN_2"/>
</dbReference>